<evidence type="ECO:0000256" key="3">
    <source>
        <dbReference type="PROSITE-ProRule" id="PRU10038"/>
    </source>
</evidence>
<evidence type="ECO:0000259" key="4">
    <source>
        <dbReference type="Pfam" id="PF07859"/>
    </source>
</evidence>
<dbReference type="SUPFAM" id="SSF53474">
    <property type="entry name" value="alpha/beta-Hydrolases"/>
    <property type="match status" value="1"/>
</dbReference>
<dbReference type="VEuPathDB" id="FungiDB:MPH_02890"/>
<reference evidence="5 6" key="1">
    <citation type="journal article" date="2012" name="BMC Genomics">
        <title>Tools to kill: Genome of one of the most destructive plant pathogenic fungi Macrophomina phaseolina.</title>
        <authorList>
            <person name="Islam M.S."/>
            <person name="Haque M.S."/>
            <person name="Islam M.M."/>
            <person name="Emdad E.M."/>
            <person name="Halim A."/>
            <person name="Hossen Q.M.M."/>
            <person name="Hossain M.Z."/>
            <person name="Ahmed B."/>
            <person name="Rahim S."/>
            <person name="Rahman M.S."/>
            <person name="Alam M.M."/>
            <person name="Hou S."/>
            <person name="Wan X."/>
            <person name="Saito J.A."/>
            <person name="Alam M."/>
        </authorList>
    </citation>
    <scope>NUCLEOTIDE SEQUENCE [LARGE SCALE GENOMIC DNA]</scope>
    <source>
        <strain evidence="5 6">MS6</strain>
    </source>
</reference>
<keyword evidence="2" id="KW-0378">Hydrolase</keyword>
<evidence type="ECO:0000313" key="5">
    <source>
        <dbReference type="EMBL" id="EKG19821.1"/>
    </source>
</evidence>
<dbReference type="OrthoDB" id="5354320at2759"/>
<comment type="caution">
    <text evidence="5">The sequence shown here is derived from an EMBL/GenBank/DDBJ whole genome shotgun (WGS) entry which is preliminary data.</text>
</comment>
<dbReference type="PANTHER" id="PTHR48081:SF25">
    <property type="entry name" value="PUTATIVE (AFU_ORTHOLOGUE AFUA_3G11560)-RELATED"/>
    <property type="match status" value="1"/>
</dbReference>
<comment type="similarity">
    <text evidence="1">Belongs to the 'GDXG' lipolytic enzyme family.</text>
</comment>
<dbReference type="GO" id="GO:0016787">
    <property type="term" value="F:hydrolase activity"/>
    <property type="evidence" value="ECO:0007669"/>
    <property type="project" value="UniProtKB-KW"/>
</dbReference>
<gene>
    <name evidence="5" type="ORF">MPH_02890</name>
</gene>
<dbReference type="HOGENOM" id="CLU_027519_0_0_1"/>
<dbReference type="InterPro" id="IPR050300">
    <property type="entry name" value="GDXG_lipolytic_enzyme"/>
</dbReference>
<dbReference type="STRING" id="1126212.K2RBC9"/>
<dbReference type="InterPro" id="IPR029058">
    <property type="entry name" value="AB_hydrolase_fold"/>
</dbReference>
<evidence type="ECO:0000256" key="1">
    <source>
        <dbReference type="ARBA" id="ARBA00010515"/>
    </source>
</evidence>
<dbReference type="InterPro" id="IPR013094">
    <property type="entry name" value="AB_hydrolase_3"/>
</dbReference>
<dbReference type="InParanoid" id="K2RBC9"/>
<evidence type="ECO:0000313" key="6">
    <source>
        <dbReference type="Proteomes" id="UP000007129"/>
    </source>
</evidence>
<feature type="domain" description="Alpha/beta hydrolase fold-3" evidence="4">
    <location>
        <begin position="159"/>
        <end position="406"/>
    </location>
</feature>
<dbReference type="Gene3D" id="3.40.50.1820">
    <property type="entry name" value="alpha/beta hydrolase"/>
    <property type="match status" value="1"/>
</dbReference>
<dbReference type="Proteomes" id="UP000007129">
    <property type="component" value="Unassembled WGS sequence"/>
</dbReference>
<dbReference type="InterPro" id="IPR033140">
    <property type="entry name" value="Lipase_GDXG_put_SER_AS"/>
</dbReference>
<dbReference type="EMBL" id="AHHD01000108">
    <property type="protein sequence ID" value="EKG19821.1"/>
    <property type="molecule type" value="Genomic_DNA"/>
</dbReference>
<protein>
    <recommendedName>
        <fullName evidence="4">Alpha/beta hydrolase fold-3 domain-containing protein</fullName>
    </recommendedName>
</protein>
<dbReference type="PANTHER" id="PTHR48081">
    <property type="entry name" value="AB HYDROLASE SUPERFAMILY PROTEIN C4A8.06C"/>
    <property type="match status" value="1"/>
</dbReference>
<dbReference type="eggNOG" id="KOG1515">
    <property type="taxonomic scope" value="Eukaryota"/>
</dbReference>
<proteinExistence type="inferred from homology"/>
<name>K2RBC9_MACPH</name>
<sequence length="499" mass="54893">MADMPASALAGLLIPKLPMILKTALLNTLSMSSNSGKWDLRTELTIEILRSELGKPNPASISEQQRNTNKIPEVKGPMWVSKVTIQAPPEDDVRQRLLQAIDDMKTGVETYTIPPLLPVEGEWHGHRTNAFKDTPEISGLSEEEKYKRLVAETTSDAVVLFFHGGAYYLMDASSQRPATVRYAKALSGRTFSVRYRLSPQNPFPAALLDALVAYLSLLYPPPGSYHAPVPASKIILAGDSAGGNLALVLMQTLLQWHRAASPSNTPSPSHIPTLSFHGADVPVPLPGGMALASPWADLTRALPSQRTNARYDYLPGTEWHAARYPPCPIWPATPPRAHLHANGEALLHPLVSPVVPGARWEGCPPVLVQVGQEMMSDESAVLVRRMEKQGVSIRWMQFEAMPHCFALVMEGTEMARCAREAWGEWAREVVGRGEQGRGEKTRTKGEWIAAKSLAARSVDVRTLTDLSGERAVELMREVQLRLIEECKRDAEKAEQPPVL</sequence>
<evidence type="ECO:0000256" key="2">
    <source>
        <dbReference type="ARBA" id="ARBA00022801"/>
    </source>
</evidence>
<dbReference type="Pfam" id="PF07859">
    <property type="entry name" value="Abhydrolase_3"/>
    <property type="match status" value="1"/>
</dbReference>
<organism evidence="5 6">
    <name type="scientific">Macrophomina phaseolina (strain MS6)</name>
    <name type="common">Charcoal rot fungus</name>
    <dbReference type="NCBI Taxonomy" id="1126212"/>
    <lineage>
        <taxon>Eukaryota</taxon>
        <taxon>Fungi</taxon>
        <taxon>Dikarya</taxon>
        <taxon>Ascomycota</taxon>
        <taxon>Pezizomycotina</taxon>
        <taxon>Dothideomycetes</taxon>
        <taxon>Dothideomycetes incertae sedis</taxon>
        <taxon>Botryosphaeriales</taxon>
        <taxon>Botryosphaeriaceae</taxon>
        <taxon>Macrophomina</taxon>
    </lineage>
</organism>
<accession>K2RBC9</accession>
<dbReference type="PROSITE" id="PS01174">
    <property type="entry name" value="LIPASE_GDXG_SER"/>
    <property type="match status" value="1"/>
</dbReference>
<dbReference type="AlphaFoldDB" id="K2RBC9"/>
<feature type="active site" evidence="3">
    <location>
        <position position="240"/>
    </location>
</feature>